<evidence type="ECO:0000313" key="3">
    <source>
        <dbReference type="EMBL" id="KAF7271790.1"/>
    </source>
</evidence>
<proteinExistence type="predicted"/>
<dbReference type="PANTHER" id="PTHR14407:SF9">
    <property type="entry name" value="BLOC-3 COMPLEX MEMBER HPS4"/>
    <property type="match status" value="1"/>
</dbReference>
<dbReference type="GO" id="GO:0005765">
    <property type="term" value="C:lysosomal membrane"/>
    <property type="evidence" value="ECO:0007669"/>
    <property type="project" value="TreeGrafter"/>
</dbReference>
<name>A0A834HZW1_RHYFE</name>
<keyword evidence="4" id="KW-1185">Reference proteome</keyword>
<dbReference type="AlphaFoldDB" id="A0A834HZW1"/>
<feature type="region of interest" description="Disordered" evidence="1">
    <location>
        <begin position="283"/>
        <end position="303"/>
    </location>
</feature>
<reference evidence="3" key="1">
    <citation type="submission" date="2020-08" db="EMBL/GenBank/DDBJ databases">
        <title>Genome sequencing and assembly of the red palm weevil Rhynchophorus ferrugineus.</title>
        <authorList>
            <person name="Dias G.B."/>
            <person name="Bergman C.M."/>
            <person name="Manee M."/>
        </authorList>
    </citation>
    <scope>NUCLEOTIDE SEQUENCE</scope>
    <source>
        <strain evidence="3">AA-2017</strain>
        <tissue evidence="3">Whole larva</tissue>
    </source>
</reference>
<dbReference type="InterPro" id="IPR026091">
    <property type="entry name" value="HPS4"/>
</dbReference>
<accession>A0A834HZW1</accession>
<dbReference type="EMBL" id="JAACXV010013895">
    <property type="protein sequence ID" value="KAF7271790.1"/>
    <property type="molecule type" value="Genomic_DNA"/>
</dbReference>
<dbReference type="Pfam" id="PF19031">
    <property type="entry name" value="Intu_longin_1"/>
    <property type="match status" value="1"/>
</dbReference>
<dbReference type="Proteomes" id="UP000625711">
    <property type="component" value="Unassembled WGS sequence"/>
</dbReference>
<comment type="caution">
    <text evidence="3">The sequence shown here is derived from an EMBL/GenBank/DDBJ whole genome shotgun (WGS) entry which is preliminary data.</text>
</comment>
<dbReference type="PANTHER" id="PTHR14407">
    <property type="entry name" value="HERMANSKY-PUDLAK SYNDROME 4 PROTEIN LIGHT-EAR PROTEIN-RELATED"/>
    <property type="match status" value="1"/>
</dbReference>
<dbReference type="GO" id="GO:0005085">
    <property type="term" value="F:guanyl-nucleotide exchange factor activity"/>
    <property type="evidence" value="ECO:0007669"/>
    <property type="project" value="TreeGrafter"/>
</dbReference>
<evidence type="ECO:0000256" key="1">
    <source>
        <dbReference type="SAM" id="MobiDB-lite"/>
    </source>
</evidence>
<dbReference type="GO" id="GO:0031410">
    <property type="term" value="C:cytoplasmic vesicle"/>
    <property type="evidence" value="ECO:0007669"/>
    <property type="project" value="TreeGrafter"/>
</dbReference>
<dbReference type="GO" id="GO:0031085">
    <property type="term" value="C:BLOC-3 complex"/>
    <property type="evidence" value="ECO:0007669"/>
    <property type="project" value="TreeGrafter"/>
</dbReference>
<dbReference type="InterPro" id="IPR043987">
    <property type="entry name" value="CCZ1/INTU/HSP4_longin_1"/>
</dbReference>
<dbReference type="GO" id="GO:0016192">
    <property type="term" value="P:vesicle-mediated transport"/>
    <property type="evidence" value="ECO:0007669"/>
    <property type="project" value="InterPro"/>
</dbReference>
<feature type="domain" description="CCZ1/INTU/HSP4 first Longin" evidence="2">
    <location>
        <begin position="7"/>
        <end position="109"/>
    </location>
</feature>
<evidence type="ECO:0000313" key="4">
    <source>
        <dbReference type="Proteomes" id="UP000625711"/>
    </source>
</evidence>
<protein>
    <recommendedName>
        <fullName evidence="2">CCZ1/INTU/HSP4 first Longin domain-containing protein</fullName>
    </recommendedName>
</protein>
<gene>
    <name evidence="3" type="ORF">GWI33_015374</name>
</gene>
<dbReference type="GO" id="GO:0031267">
    <property type="term" value="F:small GTPase binding"/>
    <property type="evidence" value="ECO:0007669"/>
    <property type="project" value="TreeGrafter"/>
</dbReference>
<sequence length="672" mass="76958">MAKETTIIFVYDTELLKREEDDPNSAILYFYPTWVSEQQKTLLCGQLMGTLNCIRSLFTLPKIVCLQTGKFCFTEDQRYILAIGSDKNTKDWILKHKMDLISSLFKFFHKDFSSLALLYDLEGLRAKLYHIFDVYMKILLFGSNIFTQVFLFNVQKNSNPAVTDASSILEACREFGNTLGGAIMFQNKVVSTQLSSTTTKLLVLSDLFRIKTPADVFKVDFELPEGVQLFQVYISNKEFCDLLENSLQTHYIFQFYRNKNIKKSNIMKKHETDSSLLYTTVPEEEVQSTTDAPKVKPKKPRPKSLNLRSISIESTDSQFSFKTTPMTPFCGQNSMVDTPMTEFKTFIRDDYIENKTEAKSDIQKIVKDDTKEESPNSGSSLNNLLDALNSIDKCPMQYSNQKNKIISSPQKSIKLKRSKSIHDPIYPLFNDNGMAVSGQKSSVRTPKAESVQTITNKQKKSLTLPLKAVTSEDSKRRYSTGVQLTPLMSKLTILAMEDQKYNTKFNINSRRTKNVKDDEEQDRHKCGLFVLGQKDLVLTLLVKEEFANDKETFLKLYDLCKKRLSQLEIKLLSVMESHYDQWDLVKHCGPWDLTDETVLSAVHADFMKETDISEILIRRPESTIYSYHGLSSEVFYHENSQPAQGLPSSADPMGTIQTKAKQRLERDHSIIL</sequence>
<evidence type="ECO:0000259" key="2">
    <source>
        <dbReference type="Pfam" id="PF19031"/>
    </source>
</evidence>
<organism evidence="3 4">
    <name type="scientific">Rhynchophorus ferrugineus</name>
    <name type="common">Red palm weevil</name>
    <name type="synonym">Curculio ferrugineus</name>
    <dbReference type="NCBI Taxonomy" id="354439"/>
    <lineage>
        <taxon>Eukaryota</taxon>
        <taxon>Metazoa</taxon>
        <taxon>Ecdysozoa</taxon>
        <taxon>Arthropoda</taxon>
        <taxon>Hexapoda</taxon>
        <taxon>Insecta</taxon>
        <taxon>Pterygota</taxon>
        <taxon>Neoptera</taxon>
        <taxon>Endopterygota</taxon>
        <taxon>Coleoptera</taxon>
        <taxon>Polyphaga</taxon>
        <taxon>Cucujiformia</taxon>
        <taxon>Curculionidae</taxon>
        <taxon>Dryophthorinae</taxon>
        <taxon>Rhynchophorus</taxon>
    </lineage>
</organism>
<dbReference type="GO" id="GO:0006605">
    <property type="term" value="P:protein targeting"/>
    <property type="evidence" value="ECO:0007669"/>
    <property type="project" value="TreeGrafter"/>
</dbReference>
<dbReference type="OrthoDB" id="16754at2759"/>